<dbReference type="EMBL" id="JBHSJJ010000013">
    <property type="protein sequence ID" value="MFC4873886.1"/>
    <property type="molecule type" value="Genomic_DNA"/>
</dbReference>
<accession>A0ABV9T545</accession>
<gene>
    <name evidence="2" type="ORF">ACFPFU_19435</name>
</gene>
<sequence length="113" mass="13042">MKTGSVFSFLGILFCFLYSTELKAQSEGDLVLPGEIKSEHSYKDTTSPTQAVASEESASDYSPLNRDRNIPNEEKEQKPEYSQNREKQIKNEEMSTLSFNIFLYVLDRFREDK</sequence>
<name>A0ABV9T545_9BACT</name>
<evidence type="ECO:0000313" key="2">
    <source>
        <dbReference type="EMBL" id="MFC4873886.1"/>
    </source>
</evidence>
<feature type="compositionally biased region" description="Basic and acidic residues" evidence="1">
    <location>
        <begin position="65"/>
        <end position="89"/>
    </location>
</feature>
<evidence type="ECO:0000313" key="3">
    <source>
        <dbReference type="Proteomes" id="UP001595818"/>
    </source>
</evidence>
<dbReference type="RefSeq" id="WP_377067192.1">
    <property type="nucleotide sequence ID" value="NZ_JBHSJJ010000013.1"/>
</dbReference>
<dbReference type="Proteomes" id="UP001595818">
    <property type="component" value="Unassembled WGS sequence"/>
</dbReference>
<comment type="caution">
    <text evidence="2">The sequence shown here is derived from an EMBL/GenBank/DDBJ whole genome shotgun (WGS) entry which is preliminary data.</text>
</comment>
<reference evidence="3" key="1">
    <citation type="journal article" date="2019" name="Int. J. Syst. Evol. Microbiol.">
        <title>The Global Catalogue of Microorganisms (GCM) 10K type strain sequencing project: providing services to taxonomists for standard genome sequencing and annotation.</title>
        <authorList>
            <consortium name="The Broad Institute Genomics Platform"/>
            <consortium name="The Broad Institute Genome Sequencing Center for Infectious Disease"/>
            <person name="Wu L."/>
            <person name="Ma J."/>
        </authorList>
    </citation>
    <scope>NUCLEOTIDE SEQUENCE [LARGE SCALE GENOMIC DNA]</scope>
    <source>
        <strain evidence="3">CGMCC 4.7466</strain>
    </source>
</reference>
<feature type="region of interest" description="Disordered" evidence="1">
    <location>
        <begin position="40"/>
        <end position="89"/>
    </location>
</feature>
<evidence type="ECO:0000256" key="1">
    <source>
        <dbReference type="SAM" id="MobiDB-lite"/>
    </source>
</evidence>
<keyword evidence="3" id="KW-1185">Reference proteome</keyword>
<protein>
    <submittedName>
        <fullName evidence="2">Uncharacterized protein</fullName>
    </submittedName>
</protein>
<proteinExistence type="predicted"/>
<organism evidence="2 3">
    <name type="scientific">Negadavirga shengliensis</name>
    <dbReference type="NCBI Taxonomy" id="1389218"/>
    <lineage>
        <taxon>Bacteria</taxon>
        <taxon>Pseudomonadati</taxon>
        <taxon>Bacteroidota</taxon>
        <taxon>Cytophagia</taxon>
        <taxon>Cytophagales</taxon>
        <taxon>Cyclobacteriaceae</taxon>
        <taxon>Negadavirga</taxon>
    </lineage>
</organism>